<dbReference type="EC" id="2.1.1.-" evidence="2"/>
<dbReference type="CDD" id="cd02440">
    <property type="entry name" value="AdoMet_MTases"/>
    <property type="match status" value="1"/>
</dbReference>
<dbReference type="Pfam" id="PF13649">
    <property type="entry name" value="Methyltransf_25"/>
    <property type="match status" value="1"/>
</dbReference>
<reference evidence="2 3" key="1">
    <citation type="submission" date="2024-05" db="EMBL/GenBank/DDBJ databases">
        <title>Roseateles sp. DJS-2-20 16S ribosomal RNA gene Genome sequencing and assembly.</title>
        <authorList>
            <person name="Woo H."/>
        </authorList>
    </citation>
    <scope>NUCLEOTIDE SEQUENCE [LARGE SCALE GENOMIC DNA]</scope>
    <source>
        <strain evidence="2 3">DJS-2-20</strain>
    </source>
</reference>
<dbReference type="Proteomes" id="UP001495147">
    <property type="component" value="Unassembled WGS sequence"/>
</dbReference>
<dbReference type="InterPro" id="IPR029063">
    <property type="entry name" value="SAM-dependent_MTases_sf"/>
</dbReference>
<accession>A0ABV0G1S5</accession>
<comment type="caution">
    <text evidence="2">The sequence shown here is derived from an EMBL/GenBank/DDBJ whole genome shotgun (WGS) entry which is preliminary data.</text>
</comment>
<dbReference type="Gene3D" id="3.40.50.150">
    <property type="entry name" value="Vaccinia Virus protein VP39"/>
    <property type="match status" value="1"/>
</dbReference>
<dbReference type="GO" id="GO:0008168">
    <property type="term" value="F:methyltransferase activity"/>
    <property type="evidence" value="ECO:0007669"/>
    <property type="project" value="UniProtKB-KW"/>
</dbReference>
<gene>
    <name evidence="2" type="ORF">ABDJ85_09395</name>
</gene>
<protein>
    <submittedName>
        <fullName evidence="2">Class I SAM-dependent methyltransferase</fullName>
        <ecNumber evidence="2">2.1.1.-</ecNumber>
    </submittedName>
</protein>
<name>A0ABV0G1S5_9BURK</name>
<dbReference type="PANTHER" id="PTHR43464">
    <property type="entry name" value="METHYLTRANSFERASE"/>
    <property type="match status" value="1"/>
</dbReference>
<dbReference type="GO" id="GO:0032259">
    <property type="term" value="P:methylation"/>
    <property type="evidence" value="ECO:0007669"/>
    <property type="project" value="UniProtKB-KW"/>
</dbReference>
<proteinExistence type="predicted"/>
<dbReference type="EMBL" id="JBDPZD010000002">
    <property type="protein sequence ID" value="MEO3691682.1"/>
    <property type="molecule type" value="Genomic_DNA"/>
</dbReference>
<organism evidence="2 3">
    <name type="scientific">Roseateles paludis</name>
    <dbReference type="NCBI Taxonomy" id="3145238"/>
    <lineage>
        <taxon>Bacteria</taxon>
        <taxon>Pseudomonadati</taxon>
        <taxon>Pseudomonadota</taxon>
        <taxon>Betaproteobacteria</taxon>
        <taxon>Burkholderiales</taxon>
        <taxon>Sphaerotilaceae</taxon>
        <taxon>Roseateles</taxon>
    </lineage>
</organism>
<feature type="domain" description="Methyltransferase" evidence="1">
    <location>
        <begin position="55"/>
        <end position="151"/>
    </location>
</feature>
<dbReference type="RefSeq" id="WP_347704495.1">
    <property type="nucleotide sequence ID" value="NZ_JBDPZD010000002.1"/>
</dbReference>
<dbReference type="PANTHER" id="PTHR43464:SF92">
    <property type="entry name" value="SLR1071 PROTEIN"/>
    <property type="match status" value="1"/>
</dbReference>
<keyword evidence="2" id="KW-0808">Transferase</keyword>
<sequence length="274" mass="31392">MTHELHTRLQATQQAFDSVAPDYDGPRGNNAAIQDMRDEMWAWLARSFAPGSRLIDLGCGTGLDAVHLAEQGHTVTATDWSPGMVARTRQRARDLGLSERVHALTLGAHELRKLPGNGQFEGIYSNLGPLNCVPELQAVASECARLLRPGGQLVFTVIGRYCPWEVWHYARQGRWARLKVRFARDTVPVGMNGHTIWTRYYTPREFYAAFESQFELVTQRGLCILVPPPYLTWLKDRHPRWHERLWRLDRWIAGWPGVRTLGDHFLIVMKRREG</sequence>
<evidence type="ECO:0000259" key="1">
    <source>
        <dbReference type="Pfam" id="PF13649"/>
    </source>
</evidence>
<keyword evidence="3" id="KW-1185">Reference proteome</keyword>
<keyword evidence="2" id="KW-0489">Methyltransferase</keyword>
<dbReference type="SUPFAM" id="SSF53335">
    <property type="entry name" value="S-adenosyl-L-methionine-dependent methyltransferases"/>
    <property type="match status" value="1"/>
</dbReference>
<evidence type="ECO:0000313" key="2">
    <source>
        <dbReference type="EMBL" id="MEO3691682.1"/>
    </source>
</evidence>
<evidence type="ECO:0000313" key="3">
    <source>
        <dbReference type="Proteomes" id="UP001495147"/>
    </source>
</evidence>
<dbReference type="InterPro" id="IPR041698">
    <property type="entry name" value="Methyltransf_25"/>
</dbReference>